<dbReference type="AlphaFoldDB" id="A0A1I2R5K1"/>
<dbReference type="PANTHER" id="PTHR48267">
    <property type="entry name" value="CUPREDOXIN SUPERFAMILY PROTEIN"/>
    <property type="match status" value="1"/>
</dbReference>
<evidence type="ECO:0000256" key="9">
    <source>
        <dbReference type="ARBA" id="ARBA00048092"/>
    </source>
</evidence>
<dbReference type="NCBIfam" id="TIGR01409">
    <property type="entry name" value="TAT_signal_seq"/>
    <property type="match status" value="1"/>
</dbReference>
<dbReference type="InterPro" id="IPR006311">
    <property type="entry name" value="TAT_signal"/>
</dbReference>
<evidence type="ECO:0000256" key="4">
    <source>
        <dbReference type="ARBA" id="ARBA00023002"/>
    </source>
</evidence>
<dbReference type="Pfam" id="PF07731">
    <property type="entry name" value="Cu-oxidase_2"/>
    <property type="match status" value="1"/>
</dbReference>
<reference evidence="12 15" key="2">
    <citation type="submission" date="2020-07" db="EMBL/GenBank/DDBJ databases">
        <title>Sequencing the genomes of 1000 actinobacteria strains.</title>
        <authorList>
            <person name="Klenk H.-P."/>
        </authorList>
    </citation>
    <scope>NUCLEOTIDE SEQUENCE [LARGE SCALE GENOMIC DNA]</scope>
    <source>
        <strain evidence="12 15">DSM 45117</strain>
    </source>
</reference>
<sequence length="533" mass="58761">MSTPLSRRGFLGLVGAAGAAGVAGSFGLTGCGRDTTGQTAQLLPSRLPTPRPYAVPLPVPAVKKPLRSDATTDYYEIVQRVADAEILPGLTTPILGYDGTFPGPTLVSRSGRRTVVRHRNTLPVPTVVHLHGGHTPPEHDGYPIDLLLPVGGWNPGAAHRSGHGGQDMSPMASMPGDVRKGVRDYAYPFHQRAATLWYHDHRMDFTGAQVYRGLAGFHLVHDDEEQALPLPSGERDVPLMICDRSFEENGAFRYPALDRELRSTPGVTSAYMEGVVGDVILVNGAPWPVLEVAAARYRFRILNASNARRYRLALDPGPGEGAPFVQIGGDGGLLEHPVDQDAIVAAPAERFDVVVDFSAYRPGTLVTMVNQLGSGPTARVMRFRVTHRVRDDSAIPSRLSRIEKHDPARAVRTREWRFAKGDVHGERGWTINGRPFDPRRMDARPRLGDIEIWRFQADLHHPVHVHLDPFQVVRRGNRGPGQYDAGWKDTVDLRPTEYVDVAVRFTDYRGPYLLHCHNLEHEDMAMMAAFATT</sequence>
<comment type="subunit">
    <text evidence="2">Monomer.</text>
</comment>
<dbReference type="Gene3D" id="2.60.40.420">
    <property type="entry name" value="Cupredoxins - blue copper proteins"/>
    <property type="match status" value="3"/>
</dbReference>
<proteinExistence type="inferred from homology"/>
<dbReference type="InterPro" id="IPR019546">
    <property type="entry name" value="TAT_signal_bac_arc"/>
</dbReference>
<evidence type="ECO:0000256" key="5">
    <source>
        <dbReference type="ARBA" id="ARBA00038978"/>
    </source>
</evidence>
<feature type="domain" description="Plastocyanin-like" evidence="10">
    <location>
        <begin position="427"/>
        <end position="532"/>
    </location>
</feature>
<dbReference type="GO" id="GO:0005507">
    <property type="term" value="F:copper ion binding"/>
    <property type="evidence" value="ECO:0007669"/>
    <property type="project" value="InterPro"/>
</dbReference>
<feature type="domain" description="Plastocyanin-like" evidence="11">
    <location>
        <begin position="85"/>
        <end position="143"/>
    </location>
</feature>
<comment type="catalytic activity">
    <reaction evidence="9">
        <text>4 Cu(+) + O2 + 4 H(+) = 4 Cu(2+) + 2 H2O</text>
        <dbReference type="Rhea" id="RHEA:30083"/>
        <dbReference type="ChEBI" id="CHEBI:15377"/>
        <dbReference type="ChEBI" id="CHEBI:15378"/>
        <dbReference type="ChEBI" id="CHEBI:15379"/>
        <dbReference type="ChEBI" id="CHEBI:29036"/>
        <dbReference type="ChEBI" id="CHEBI:49552"/>
        <dbReference type="EC" id="1.16.3.4"/>
    </reaction>
    <physiologicalReaction direction="left-to-right" evidence="9">
        <dbReference type="Rhea" id="RHEA:30084"/>
    </physiologicalReaction>
</comment>
<reference evidence="13 14" key="1">
    <citation type="submission" date="2016-10" db="EMBL/GenBank/DDBJ databases">
        <authorList>
            <person name="de Groot N.N."/>
        </authorList>
    </citation>
    <scope>NUCLEOTIDE SEQUENCE [LARGE SCALE GENOMIC DNA]</scope>
    <source>
        <strain evidence="13 14">CPCC 202808</strain>
    </source>
</reference>
<dbReference type="PROSITE" id="PS51257">
    <property type="entry name" value="PROKAR_LIPOPROTEIN"/>
    <property type="match status" value="1"/>
</dbReference>
<dbReference type="InterPro" id="IPR011706">
    <property type="entry name" value="Cu-oxidase_C"/>
</dbReference>
<evidence type="ECO:0000313" key="14">
    <source>
        <dbReference type="Proteomes" id="UP000199052"/>
    </source>
</evidence>
<dbReference type="Proteomes" id="UP000199052">
    <property type="component" value="Unassembled WGS sequence"/>
</dbReference>
<dbReference type="EC" id="1.16.3.4" evidence="5"/>
<dbReference type="RefSeq" id="WP_092883099.1">
    <property type="nucleotide sequence ID" value="NZ_FOOI01000005.1"/>
</dbReference>
<evidence type="ECO:0000256" key="8">
    <source>
        <dbReference type="ARBA" id="ARBA00043090"/>
    </source>
</evidence>
<protein>
    <recommendedName>
        <fullName evidence="6">Multicopper oxidase CueO</fullName>
        <ecNumber evidence="5">1.16.3.4</ecNumber>
    </recommendedName>
    <alternativeName>
        <fullName evidence="7">Copper efflux oxidase</fullName>
    </alternativeName>
    <alternativeName>
        <fullName evidence="8">Cuprous oxidase</fullName>
    </alternativeName>
</protein>
<dbReference type="InterPro" id="IPR002355">
    <property type="entry name" value="Cu_oxidase_Cu_BS"/>
</dbReference>
<accession>A0A1I2R5K1</accession>
<dbReference type="SUPFAM" id="SSF49503">
    <property type="entry name" value="Cupredoxins"/>
    <property type="match status" value="3"/>
</dbReference>
<feature type="domain" description="Plastocyanin-like" evidence="11">
    <location>
        <begin position="182"/>
        <end position="224"/>
    </location>
</feature>
<gene>
    <name evidence="12" type="ORF">FHR37_001198</name>
    <name evidence="13" type="ORF">SAMN05421678_105247</name>
</gene>
<dbReference type="PROSITE" id="PS51318">
    <property type="entry name" value="TAT"/>
    <property type="match status" value="1"/>
</dbReference>
<evidence type="ECO:0000259" key="10">
    <source>
        <dbReference type="Pfam" id="PF07731"/>
    </source>
</evidence>
<dbReference type="Pfam" id="PF07732">
    <property type="entry name" value="Cu-oxidase_3"/>
    <property type="match status" value="2"/>
</dbReference>
<name>A0A1I2R5K1_9ACTN</name>
<keyword evidence="4" id="KW-0560">Oxidoreductase</keyword>
<evidence type="ECO:0000259" key="11">
    <source>
        <dbReference type="Pfam" id="PF07732"/>
    </source>
</evidence>
<dbReference type="OrthoDB" id="345021at2"/>
<dbReference type="CDD" id="cd14448">
    <property type="entry name" value="CuRO_2_BOD_CotA_like"/>
    <property type="match status" value="1"/>
</dbReference>
<keyword evidence="3" id="KW-0479">Metal-binding</keyword>
<evidence type="ECO:0000256" key="1">
    <source>
        <dbReference type="ARBA" id="ARBA00010609"/>
    </source>
</evidence>
<dbReference type="EMBL" id="FOOI01000005">
    <property type="protein sequence ID" value="SFG35964.1"/>
    <property type="molecule type" value="Genomic_DNA"/>
</dbReference>
<dbReference type="PROSITE" id="PS00080">
    <property type="entry name" value="MULTICOPPER_OXIDASE2"/>
    <property type="match status" value="1"/>
</dbReference>
<dbReference type="PANTHER" id="PTHR48267:SF1">
    <property type="entry name" value="BILIRUBIN OXIDASE"/>
    <property type="match status" value="1"/>
</dbReference>
<organism evidence="13 14">
    <name type="scientific">Actinopolymorpha cephalotaxi</name>
    <dbReference type="NCBI Taxonomy" id="504797"/>
    <lineage>
        <taxon>Bacteria</taxon>
        <taxon>Bacillati</taxon>
        <taxon>Actinomycetota</taxon>
        <taxon>Actinomycetes</taxon>
        <taxon>Propionibacteriales</taxon>
        <taxon>Actinopolymorphaceae</taxon>
        <taxon>Actinopolymorpha</taxon>
    </lineage>
</organism>
<evidence type="ECO:0000313" key="15">
    <source>
        <dbReference type="Proteomes" id="UP000533017"/>
    </source>
</evidence>
<dbReference type="Proteomes" id="UP000533017">
    <property type="component" value="Unassembled WGS sequence"/>
</dbReference>
<evidence type="ECO:0000313" key="13">
    <source>
        <dbReference type="EMBL" id="SFG35964.1"/>
    </source>
</evidence>
<evidence type="ECO:0000256" key="2">
    <source>
        <dbReference type="ARBA" id="ARBA00011245"/>
    </source>
</evidence>
<evidence type="ECO:0000313" key="12">
    <source>
        <dbReference type="EMBL" id="NYH82347.1"/>
    </source>
</evidence>
<dbReference type="STRING" id="504797.SAMN05421678_105247"/>
<dbReference type="EMBL" id="JACBZA010000001">
    <property type="protein sequence ID" value="NYH82347.1"/>
    <property type="molecule type" value="Genomic_DNA"/>
</dbReference>
<evidence type="ECO:0000256" key="6">
    <source>
        <dbReference type="ARBA" id="ARBA00041027"/>
    </source>
</evidence>
<dbReference type="GO" id="GO:0016491">
    <property type="term" value="F:oxidoreductase activity"/>
    <property type="evidence" value="ECO:0007669"/>
    <property type="project" value="UniProtKB-KW"/>
</dbReference>
<evidence type="ECO:0000256" key="3">
    <source>
        <dbReference type="ARBA" id="ARBA00022723"/>
    </source>
</evidence>
<dbReference type="InterPro" id="IPR011707">
    <property type="entry name" value="Cu-oxidase-like_N"/>
</dbReference>
<comment type="similarity">
    <text evidence="1">Belongs to the multicopper oxidase family.</text>
</comment>
<dbReference type="InterPro" id="IPR045087">
    <property type="entry name" value="Cu-oxidase_fam"/>
</dbReference>
<keyword evidence="15" id="KW-1185">Reference proteome</keyword>
<dbReference type="InterPro" id="IPR008972">
    <property type="entry name" value="Cupredoxin"/>
</dbReference>
<evidence type="ECO:0000256" key="7">
    <source>
        <dbReference type="ARBA" id="ARBA00042896"/>
    </source>
</evidence>